<dbReference type="InParanoid" id="A0A0C3INK7"/>
<evidence type="ECO:0000313" key="3">
    <source>
        <dbReference type="Proteomes" id="UP000054217"/>
    </source>
</evidence>
<proteinExistence type="predicted"/>
<organism evidence="2 3">
    <name type="scientific">Pisolithus tinctorius Marx 270</name>
    <dbReference type="NCBI Taxonomy" id="870435"/>
    <lineage>
        <taxon>Eukaryota</taxon>
        <taxon>Fungi</taxon>
        <taxon>Dikarya</taxon>
        <taxon>Basidiomycota</taxon>
        <taxon>Agaricomycotina</taxon>
        <taxon>Agaricomycetes</taxon>
        <taxon>Agaricomycetidae</taxon>
        <taxon>Boletales</taxon>
        <taxon>Sclerodermatineae</taxon>
        <taxon>Pisolithaceae</taxon>
        <taxon>Pisolithus</taxon>
    </lineage>
</organism>
<reference evidence="2 3" key="1">
    <citation type="submission" date="2014-04" db="EMBL/GenBank/DDBJ databases">
        <authorList>
            <consortium name="DOE Joint Genome Institute"/>
            <person name="Kuo A."/>
            <person name="Kohler A."/>
            <person name="Costa M.D."/>
            <person name="Nagy L.G."/>
            <person name="Floudas D."/>
            <person name="Copeland A."/>
            <person name="Barry K.W."/>
            <person name="Cichocki N."/>
            <person name="Veneault-Fourrey C."/>
            <person name="LaButti K."/>
            <person name="Lindquist E.A."/>
            <person name="Lipzen A."/>
            <person name="Lundell T."/>
            <person name="Morin E."/>
            <person name="Murat C."/>
            <person name="Sun H."/>
            <person name="Tunlid A."/>
            <person name="Henrissat B."/>
            <person name="Grigoriev I.V."/>
            <person name="Hibbett D.S."/>
            <person name="Martin F."/>
            <person name="Nordberg H.P."/>
            <person name="Cantor M.N."/>
            <person name="Hua S.X."/>
        </authorList>
    </citation>
    <scope>NUCLEOTIDE SEQUENCE [LARGE SCALE GENOMIC DNA]</scope>
    <source>
        <strain evidence="2 3">Marx 270</strain>
    </source>
</reference>
<name>A0A0C3INK7_PISTI</name>
<dbReference type="HOGENOM" id="CLU_2400605_0_0_1"/>
<protein>
    <submittedName>
        <fullName evidence="2">Uncharacterized protein</fullName>
    </submittedName>
</protein>
<evidence type="ECO:0000313" key="2">
    <source>
        <dbReference type="EMBL" id="KIN98552.1"/>
    </source>
</evidence>
<feature type="compositionally biased region" description="Polar residues" evidence="1">
    <location>
        <begin position="1"/>
        <end position="30"/>
    </location>
</feature>
<accession>A0A0C3INK7</accession>
<keyword evidence="3" id="KW-1185">Reference proteome</keyword>
<sequence length="93" mass="9949">MQYNGADNSGFTLEGTETNVLPADDNQSTFPDPDYELNQTMQFNGAGNNPSTLIGALGLEGPPNEAEHAAFPGSLLRVREILGLLTGQHFIDN</sequence>
<reference evidence="3" key="2">
    <citation type="submission" date="2015-01" db="EMBL/GenBank/DDBJ databases">
        <title>Evolutionary Origins and Diversification of the Mycorrhizal Mutualists.</title>
        <authorList>
            <consortium name="DOE Joint Genome Institute"/>
            <consortium name="Mycorrhizal Genomics Consortium"/>
            <person name="Kohler A."/>
            <person name="Kuo A."/>
            <person name="Nagy L.G."/>
            <person name="Floudas D."/>
            <person name="Copeland A."/>
            <person name="Barry K.W."/>
            <person name="Cichocki N."/>
            <person name="Veneault-Fourrey C."/>
            <person name="LaButti K."/>
            <person name="Lindquist E.A."/>
            <person name="Lipzen A."/>
            <person name="Lundell T."/>
            <person name="Morin E."/>
            <person name="Murat C."/>
            <person name="Riley R."/>
            <person name="Ohm R."/>
            <person name="Sun H."/>
            <person name="Tunlid A."/>
            <person name="Henrissat B."/>
            <person name="Grigoriev I.V."/>
            <person name="Hibbett D.S."/>
            <person name="Martin F."/>
        </authorList>
    </citation>
    <scope>NUCLEOTIDE SEQUENCE [LARGE SCALE GENOMIC DNA]</scope>
    <source>
        <strain evidence="3">Marx 270</strain>
    </source>
</reference>
<feature type="region of interest" description="Disordered" evidence="1">
    <location>
        <begin position="1"/>
        <end position="31"/>
    </location>
</feature>
<dbReference type="Proteomes" id="UP000054217">
    <property type="component" value="Unassembled WGS sequence"/>
</dbReference>
<dbReference type="AlphaFoldDB" id="A0A0C3INK7"/>
<evidence type="ECO:0000256" key="1">
    <source>
        <dbReference type="SAM" id="MobiDB-lite"/>
    </source>
</evidence>
<dbReference type="EMBL" id="KN832014">
    <property type="protein sequence ID" value="KIN98552.1"/>
    <property type="molecule type" value="Genomic_DNA"/>
</dbReference>
<gene>
    <name evidence="2" type="ORF">M404DRAFT_849032</name>
</gene>